<evidence type="ECO:0000313" key="3">
    <source>
        <dbReference type="Proteomes" id="UP000314294"/>
    </source>
</evidence>
<keyword evidence="3" id="KW-1185">Reference proteome</keyword>
<dbReference type="AlphaFoldDB" id="A0A4Z2EUE4"/>
<proteinExistence type="predicted"/>
<organism evidence="2 3">
    <name type="scientific">Liparis tanakae</name>
    <name type="common">Tanaka's snailfish</name>
    <dbReference type="NCBI Taxonomy" id="230148"/>
    <lineage>
        <taxon>Eukaryota</taxon>
        <taxon>Metazoa</taxon>
        <taxon>Chordata</taxon>
        <taxon>Craniata</taxon>
        <taxon>Vertebrata</taxon>
        <taxon>Euteleostomi</taxon>
        <taxon>Actinopterygii</taxon>
        <taxon>Neopterygii</taxon>
        <taxon>Teleostei</taxon>
        <taxon>Neoteleostei</taxon>
        <taxon>Acanthomorphata</taxon>
        <taxon>Eupercaria</taxon>
        <taxon>Perciformes</taxon>
        <taxon>Cottioidei</taxon>
        <taxon>Cottales</taxon>
        <taxon>Liparidae</taxon>
        <taxon>Liparis</taxon>
    </lineage>
</organism>
<accession>A0A4Z2EUE4</accession>
<dbReference type="EMBL" id="SRLO01002628">
    <property type="protein sequence ID" value="TNN32547.1"/>
    <property type="molecule type" value="Genomic_DNA"/>
</dbReference>
<gene>
    <name evidence="2" type="ORF">EYF80_057291</name>
</gene>
<sequence>MFINGESIAGQRQRAAAAAPEPRSEAGQQRPAAWQTRDEHATGTSTPRGRARHGMLQHQLLTALGHGQILLPSRQSHSLHLSSHLPLITPSSVPRFLHLVLTWCPFPH</sequence>
<protein>
    <submittedName>
        <fullName evidence="2">Uncharacterized protein</fullName>
    </submittedName>
</protein>
<name>A0A4Z2EUE4_9TELE</name>
<comment type="caution">
    <text evidence="2">The sequence shown here is derived from an EMBL/GenBank/DDBJ whole genome shotgun (WGS) entry which is preliminary data.</text>
</comment>
<reference evidence="2 3" key="1">
    <citation type="submission" date="2019-03" db="EMBL/GenBank/DDBJ databases">
        <title>First draft genome of Liparis tanakae, snailfish: a comprehensive survey of snailfish specific genes.</title>
        <authorList>
            <person name="Kim W."/>
            <person name="Song I."/>
            <person name="Jeong J.-H."/>
            <person name="Kim D."/>
            <person name="Kim S."/>
            <person name="Ryu S."/>
            <person name="Song J.Y."/>
            <person name="Lee S.K."/>
        </authorList>
    </citation>
    <scope>NUCLEOTIDE SEQUENCE [LARGE SCALE GENOMIC DNA]</scope>
    <source>
        <tissue evidence="2">Muscle</tissue>
    </source>
</reference>
<feature type="region of interest" description="Disordered" evidence="1">
    <location>
        <begin position="1"/>
        <end position="52"/>
    </location>
</feature>
<evidence type="ECO:0000313" key="2">
    <source>
        <dbReference type="EMBL" id="TNN32547.1"/>
    </source>
</evidence>
<evidence type="ECO:0000256" key="1">
    <source>
        <dbReference type="SAM" id="MobiDB-lite"/>
    </source>
</evidence>
<feature type="compositionally biased region" description="Low complexity" evidence="1">
    <location>
        <begin position="9"/>
        <end position="27"/>
    </location>
</feature>
<dbReference type="Proteomes" id="UP000314294">
    <property type="component" value="Unassembled WGS sequence"/>
</dbReference>